<accession>A0ABR8CXP7</accession>
<reference evidence="1 2" key="1">
    <citation type="journal article" date="2020" name="ISME J.">
        <title>Comparative genomics reveals insights into cyanobacterial evolution and habitat adaptation.</title>
        <authorList>
            <person name="Chen M.Y."/>
            <person name="Teng W.K."/>
            <person name="Zhao L."/>
            <person name="Hu C.X."/>
            <person name="Zhou Y.K."/>
            <person name="Han B.P."/>
            <person name="Song L.R."/>
            <person name="Shu W.S."/>
        </authorList>
    </citation>
    <scope>NUCLEOTIDE SEQUENCE [LARGE SCALE GENOMIC DNA]</scope>
    <source>
        <strain evidence="1 2">FACHB-260</strain>
    </source>
</reference>
<sequence length="507" mass="57391">MTDLEILINNLPKIVYGLRLTLGNSQEIMQQVVAINHAQEQLRHIQQAIGYAPSEAVSQQLSCVSNKGTVIPQLSTTRRLLVPSIFRVEPNITGNTRLITEKFGNPEIEISLDTLKSKINYWIEWGDFLQAIAADILSDANLVNQVNLDINYPNLTTQIKTIETSLNIKLVFSNPQVTKKQIEQIINIEKEISKAQDRLLYVVNTIKSSQGLLTILLAISSFCGQSGFAIEWLDDAHELIISSEGNFQELTDILNDCQDFQYRLTSFLNQCQEFKKQAQKIVTKKNYKKEKDYTKKLTKNFLVSHVVNISLVIASSLAILSFGSWIIKEKINQPQQVHQNADPETQAVSNFKSALKLGMEASFIAQNPPHPLTVWQQAATKWQQAINFLNRIPEGTSVSAKAQERLIRYRRNYKAINERASSEKQALIYLEAAEKLATEASFFMKNSPNSLLAWQQAKDKWQQAIQLLESIPKSSFVYQQAQATLANYKTHHAAINAIIQNRFQSVN</sequence>
<organism evidence="1 2">
    <name type="scientific">Anabaena subtropica FACHB-260</name>
    <dbReference type="NCBI Taxonomy" id="2692884"/>
    <lineage>
        <taxon>Bacteria</taxon>
        <taxon>Bacillati</taxon>
        <taxon>Cyanobacteriota</taxon>
        <taxon>Cyanophyceae</taxon>
        <taxon>Nostocales</taxon>
        <taxon>Nostocaceae</taxon>
        <taxon>Anabaena</taxon>
    </lineage>
</organism>
<dbReference type="EMBL" id="JACJRF010000084">
    <property type="protein sequence ID" value="MBD2347225.1"/>
    <property type="molecule type" value="Genomic_DNA"/>
</dbReference>
<keyword evidence="2" id="KW-1185">Reference proteome</keyword>
<evidence type="ECO:0000313" key="2">
    <source>
        <dbReference type="Proteomes" id="UP000607281"/>
    </source>
</evidence>
<protein>
    <submittedName>
        <fullName evidence="1">Uncharacterized protein</fullName>
    </submittedName>
</protein>
<name>A0ABR8CXP7_9NOST</name>
<evidence type="ECO:0000313" key="1">
    <source>
        <dbReference type="EMBL" id="MBD2347225.1"/>
    </source>
</evidence>
<proteinExistence type="predicted"/>
<gene>
    <name evidence="1" type="ORF">H6G18_24295</name>
</gene>
<dbReference type="Proteomes" id="UP000607281">
    <property type="component" value="Unassembled WGS sequence"/>
</dbReference>
<comment type="caution">
    <text evidence="1">The sequence shown here is derived from an EMBL/GenBank/DDBJ whole genome shotgun (WGS) entry which is preliminary data.</text>
</comment>